<dbReference type="InterPro" id="IPR051469">
    <property type="entry name" value="FliN/MopA/SpaO"/>
</dbReference>
<dbReference type="AlphaFoldDB" id="A0A1M7PL92"/>
<proteinExistence type="inferred from homology"/>
<evidence type="ECO:0000256" key="5">
    <source>
        <dbReference type="ARBA" id="ARBA00022500"/>
    </source>
</evidence>
<keyword evidence="9" id="KW-0969">Cilium</keyword>
<evidence type="ECO:0000313" key="9">
    <source>
        <dbReference type="EMBL" id="SHN17895.1"/>
    </source>
</evidence>
<evidence type="ECO:0000256" key="3">
    <source>
        <dbReference type="ARBA" id="ARBA00021897"/>
    </source>
</evidence>
<organism evidence="9 10">
    <name type="scientific">Duganella sacchari</name>
    <dbReference type="NCBI Taxonomy" id="551987"/>
    <lineage>
        <taxon>Bacteria</taxon>
        <taxon>Pseudomonadati</taxon>
        <taxon>Pseudomonadota</taxon>
        <taxon>Betaproteobacteria</taxon>
        <taxon>Burkholderiales</taxon>
        <taxon>Oxalobacteraceae</taxon>
        <taxon>Telluria group</taxon>
        <taxon>Duganella</taxon>
    </lineage>
</organism>
<dbReference type="OrthoDB" id="8820851at2"/>
<dbReference type="InterPro" id="IPR001543">
    <property type="entry name" value="FliN-like_C"/>
</dbReference>
<name>A0A1M7PL92_9BURK</name>
<dbReference type="SUPFAM" id="SSF101801">
    <property type="entry name" value="Surface presentation of antigens (SPOA)"/>
    <property type="match status" value="1"/>
</dbReference>
<dbReference type="Proteomes" id="UP000184339">
    <property type="component" value="Unassembled WGS sequence"/>
</dbReference>
<dbReference type="Gene3D" id="2.30.330.10">
    <property type="entry name" value="SpoA-like"/>
    <property type="match status" value="1"/>
</dbReference>
<dbReference type="PANTHER" id="PTHR43484">
    <property type="match status" value="1"/>
</dbReference>
<dbReference type="GO" id="GO:0003774">
    <property type="term" value="F:cytoskeletal motor activity"/>
    <property type="evidence" value="ECO:0007669"/>
    <property type="project" value="InterPro"/>
</dbReference>
<dbReference type="GO" id="GO:0005886">
    <property type="term" value="C:plasma membrane"/>
    <property type="evidence" value="ECO:0007669"/>
    <property type="project" value="UniProtKB-SubCell"/>
</dbReference>
<evidence type="ECO:0000259" key="8">
    <source>
        <dbReference type="Pfam" id="PF01052"/>
    </source>
</evidence>
<evidence type="ECO:0000256" key="1">
    <source>
        <dbReference type="ARBA" id="ARBA00004413"/>
    </source>
</evidence>
<keyword evidence="7" id="KW-0472">Membrane</keyword>
<sequence>MNTVVKPQAETTRPYAAQVIELSELHEDTAGQGAPLVNAVNPLNNVKTRLQVCVGDVVLTVGQLLAAKEHQVLRLNQPVEQPVDLLLEGAVVARGQLLAVDGHFAIRISELPVALKG</sequence>
<evidence type="ECO:0000256" key="7">
    <source>
        <dbReference type="ARBA" id="ARBA00023136"/>
    </source>
</evidence>
<dbReference type="STRING" id="551987.SAMN05192549_105183"/>
<accession>A0A1M7PL92</accession>
<dbReference type="Pfam" id="PF01052">
    <property type="entry name" value="FliMN_C"/>
    <property type="match status" value="1"/>
</dbReference>
<keyword evidence="9" id="KW-0966">Cell projection</keyword>
<comment type="similarity">
    <text evidence="2">Belongs to the FliN/MopA/SpaO family.</text>
</comment>
<dbReference type="PRINTS" id="PR00956">
    <property type="entry name" value="FLGMOTORFLIN"/>
</dbReference>
<feature type="domain" description="Flagellar motor switch protein FliN-like C-terminal" evidence="8">
    <location>
        <begin position="43"/>
        <end position="111"/>
    </location>
</feature>
<dbReference type="RefSeq" id="WP_072784938.1">
    <property type="nucleotide sequence ID" value="NZ_FRCX01000005.1"/>
</dbReference>
<evidence type="ECO:0000256" key="6">
    <source>
        <dbReference type="ARBA" id="ARBA00022779"/>
    </source>
</evidence>
<reference evidence="10" key="1">
    <citation type="submission" date="2016-11" db="EMBL/GenBank/DDBJ databases">
        <authorList>
            <person name="Varghese N."/>
            <person name="Submissions S."/>
        </authorList>
    </citation>
    <scope>NUCLEOTIDE SEQUENCE [LARGE SCALE GENOMIC DNA]</scope>
    <source>
        <strain evidence="10">Sac-22</strain>
    </source>
</reference>
<keyword evidence="10" id="KW-1185">Reference proteome</keyword>
<protein>
    <recommendedName>
        <fullName evidence="3">Flagellar motor switch protein FliN</fullName>
    </recommendedName>
</protein>
<evidence type="ECO:0000313" key="10">
    <source>
        <dbReference type="Proteomes" id="UP000184339"/>
    </source>
</evidence>
<dbReference type="GO" id="GO:0006935">
    <property type="term" value="P:chemotaxis"/>
    <property type="evidence" value="ECO:0007669"/>
    <property type="project" value="UniProtKB-KW"/>
</dbReference>
<keyword evidence="4" id="KW-1003">Cell membrane</keyword>
<evidence type="ECO:0000256" key="2">
    <source>
        <dbReference type="ARBA" id="ARBA00009226"/>
    </source>
</evidence>
<dbReference type="InterPro" id="IPR036429">
    <property type="entry name" value="SpoA-like_sf"/>
</dbReference>
<dbReference type="GO" id="GO:0009425">
    <property type="term" value="C:bacterial-type flagellum basal body"/>
    <property type="evidence" value="ECO:0007669"/>
    <property type="project" value="InterPro"/>
</dbReference>
<evidence type="ECO:0000256" key="4">
    <source>
        <dbReference type="ARBA" id="ARBA00022475"/>
    </source>
</evidence>
<comment type="subcellular location">
    <subcellularLocation>
        <location evidence="1">Cell membrane</location>
        <topology evidence="1">Peripheral membrane protein</topology>
        <orientation evidence="1">Cytoplasmic side</orientation>
    </subcellularLocation>
</comment>
<keyword evidence="9" id="KW-0282">Flagellum</keyword>
<keyword evidence="6" id="KW-0283">Flagellar rotation</keyword>
<dbReference type="PANTHER" id="PTHR43484:SF1">
    <property type="entry name" value="FLAGELLAR MOTOR SWITCH PROTEIN FLIN"/>
    <property type="match status" value="1"/>
</dbReference>
<dbReference type="EMBL" id="FRCX01000005">
    <property type="protein sequence ID" value="SHN17895.1"/>
    <property type="molecule type" value="Genomic_DNA"/>
</dbReference>
<dbReference type="InterPro" id="IPR001172">
    <property type="entry name" value="FliN_T3SS_HrcQb"/>
</dbReference>
<gene>
    <name evidence="9" type="ORF">SAMN05192549_105183</name>
</gene>
<dbReference type="GO" id="GO:0071973">
    <property type="term" value="P:bacterial-type flagellum-dependent cell motility"/>
    <property type="evidence" value="ECO:0007669"/>
    <property type="project" value="InterPro"/>
</dbReference>
<keyword evidence="5" id="KW-0145">Chemotaxis</keyword>